<name>A0A9Q0M2X2_BLOTA</name>
<dbReference type="EMBL" id="JAPWDV010000003">
    <property type="protein sequence ID" value="KAJ6217897.1"/>
    <property type="molecule type" value="Genomic_DNA"/>
</dbReference>
<gene>
    <name evidence="1" type="ORF">RDWZM_009054</name>
</gene>
<sequence length="194" mass="22551">MNKLNKNFYEFLRQNAVFSDVTIISNDRFKVSCTSCEESFNNPRIHVLRKHLTSIKHITRLKVSSANGLTKKETVQRDKLLRMFTFLRFVNSGLVCQYCNLFFSCGASPSMIATHEKCRKHQELKFAAQHEMALNNHNQNNNHNQLCNRIEHKHNLSNRNQTIPNVNRYPGVIWFSSKDGSLKQITINVNVIEN</sequence>
<proteinExistence type="predicted"/>
<evidence type="ECO:0000313" key="1">
    <source>
        <dbReference type="EMBL" id="KAJ6217897.1"/>
    </source>
</evidence>
<dbReference type="Proteomes" id="UP001142055">
    <property type="component" value="Chromosome 3"/>
</dbReference>
<evidence type="ECO:0000313" key="2">
    <source>
        <dbReference type="Proteomes" id="UP001142055"/>
    </source>
</evidence>
<organism evidence="1 2">
    <name type="scientific">Blomia tropicalis</name>
    <name type="common">Mite</name>
    <dbReference type="NCBI Taxonomy" id="40697"/>
    <lineage>
        <taxon>Eukaryota</taxon>
        <taxon>Metazoa</taxon>
        <taxon>Ecdysozoa</taxon>
        <taxon>Arthropoda</taxon>
        <taxon>Chelicerata</taxon>
        <taxon>Arachnida</taxon>
        <taxon>Acari</taxon>
        <taxon>Acariformes</taxon>
        <taxon>Sarcoptiformes</taxon>
        <taxon>Astigmata</taxon>
        <taxon>Glycyphagoidea</taxon>
        <taxon>Echimyopodidae</taxon>
        <taxon>Blomia</taxon>
    </lineage>
</organism>
<comment type="caution">
    <text evidence="1">The sequence shown here is derived from an EMBL/GenBank/DDBJ whole genome shotgun (WGS) entry which is preliminary data.</text>
</comment>
<protein>
    <submittedName>
        <fullName evidence="1">Uncharacterized protein</fullName>
    </submittedName>
</protein>
<keyword evidence="2" id="KW-1185">Reference proteome</keyword>
<reference evidence="1" key="1">
    <citation type="submission" date="2022-12" db="EMBL/GenBank/DDBJ databases">
        <title>Genome assemblies of Blomia tropicalis.</title>
        <authorList>
            <person name="Cui Y."/>
        </authorList>
    </citation>
    <scope>NUCLEOTIDE SEQUENCE</scope>
    <source>
        <tissue evidence="1">Adult mites</tissue>
    </source>
</reference>
<dbReference type="AlphaFoldDB" id="A0A9Q0M2X2"/>
<dbReference type="OrthoDB" id="10457696at2759"/>
<accession>A0A9Q0M2X2</accession>